<feature type="transmembrane region" description="Helical" evidence="7">
    <location>
        <begin position="111"/>
        <end position="130"/>
    </location>
</feature>
<comment type="subcellular location">
    <subcellularLocation>
        <location evidence="1 7">Cell membrane</location>
        <topology evidence="1 7">Multi-pass membrane protein</topology>
    </subcellularLocation>
</comment>
<proteinExistence type="inferred from homology"/>
<evidence type="ECO:0000256" key="2">
    <source>
        <dbReference type="ARBA" id="ARBA00022448"/>
    </source>
</evidence>
<dbReference type="PANTHER" id="PTHR43744">
    <property type="entry name" value="ABC TRANSPORTER PERMEASE PROTEIN MG189-RELATED-RELATED"/>
    <property type="match status" value="1"/>
</dbReference>
<dbReference type="InterPro" id="IPR035906">
    <property type="entry name" value="MetI-like_sf"/>
</dbReference>
<feature type="transmembrane region" description="Helical" evidence="7">
    <location>
        <begin position="142"/>
        <end position="162"/>
    </location>
</feature>
<feature type="transmembrane region" description="Helical" evidence="7">
    <location>
        <begin position="80"/>
        <end position="99"/>
    </location>
</feature>
<keyword evidence="5 7" id="KW-1133">Transmembrane helix</keyword>
<comment type="caution">
    <text evidence="9">The sequence shown here is derived from an EMBL/GenBank/DDBJ whole genome shotgun (WGS) entry which is preliminary data.</text>
</comment>
<feature type="transmembrane region" description="Helical" evidence="7">
    <location>
        <begin position="264"/>
        <end position="283"/>
    </location>
</feature>
<dbReference type="Pfam" id="PF00528">
    <property type="entry name" value="BPD_transp_1"/>
    <property type="match status" value="1"/>
</dbReference>
<keyword evidence="3" id="KW-1003">Cell membrane</keyword>
<keyword evidence="6 7" id="KW-0472">Membrane</keyword>
<dbReference type="EMBL" id="DVJP01000039">
    <property type="protein sequence ID" value="HIS76300.1"/>
    <property type="molecule type" value="Genomic_DNA"/>
</dbReference>
<reference evidence="9" key="2">
    <citation type="journal article" date="2021" name="PeerJ">
        <title>Extensive microbial diversity within the chicken gut microbiome revealed by metagenomics and culture.</title>
        <authorList>
            <person name="Gilroy R."/>
            <person name="Ravi A."/>
            <person name="Getino M."/>
            <person name="Pursley I."/>
            <person name="Horton D.L."/>
            <person name="Alikhan N.F."/>
            <person name="Baker D."/>
            <person name="Gharbi K."/>
            <person name="Hall N."/>
            <person name="Watson M."/>
            <person name="Adriaenssens E.M."/>
            <person name="Foster-Nyarko E."/>
            <person name="Jarju S."/>
            <person name="Secka A."/>
            <person name="Antonio M."/>
            <person name="Oren A."/>
            <person name="Chaudhuri R.R."/>
            <person name="La Ragione R."/>
            <person name="Hildebrand F."/>
            <person name="Pallen M.J."/>
        </authorList>
    </citation>
    <scope>NUCLEOTIDE SEQUENCE</scope>
    <source>
        <strain evidence="9">CHK199-13235</strain>
    </source>
</reference>
<evidence type="ECO:0000313" key="9">
    <source>
        <dbReference type="EMBL" id="HIS76300.1"/>
    </source>
</evidence>
<dbReference type="InterPro" id="IPR000515">
    <property type="entry name" value="MetI-like"/>
</dbReference>
<sequence length="298" mass="33617">MSRRKGSFGSRMFDICNIIFMLLIGVIMLYPFLNVIAVSISSNDQVMMGYVAIIPKDLNFGAYQLVLKDPLVWRSYLNTVLYAIGSVILTLGLTALLAYPLSVDDFKGKKAITVFLTITMFFNGGLIPTYLCIKNMGLMDTYWVMVLPGCVGAYNVFVFRTFFQGISKELRESAYIDGANDVVILFRIIFPLSKALLATFALFTIVGTWNSWFNALIYLSDQLKYPLQLVLRRYLFNAADSVTGNMDQAMKMQMQMMRVNMKSVQMALIVITMFPITIIYPFLQKYFAKGVTLGAVKG</sequence>
<dbReference type="SUPFAM" id="SSF161098">
    <property type="entry name" value="MetI-like"/>
    <property type="match status" value="1"/>
</dbReference>
<evidence type="ECO:0000313" key="10">
    <source>
        <dbReference type="Proteomes" id="UP000824002"/>
    </source>
</evidence>
<name>A0A9D1FN98_9FIRM</name>
<feature type="transmembrane region" description="Helical" evidence="7">
    <location>
        <begin position="12"/>
        <end position="33"/>
    </location>
</feature>
<evidence type="ECO:0000256" key="6">
    <source>
        <dbReference type="ARBA" id="ARBA00023136"/>
    </source>
</evidence>
<organism evidence="9 10">
    <name type="scientific">Candidatus Merdivicinus excrementipullorum</name>
    <dbReference type="NCBI Taxonomy" id="2840867"/>
    <lineage>
        <taxon>Bacteria</taxon>
        <taxon>Bacillati</taxon>
        <taxon>Bacillota</taxon>
        <taxon>Clostridia</taxon>
        <taxon>Eubacteriales</taxon>
        <taxon>Oscillospiraceae</taxon>
        <taxon>Oscillospiraceae incertae sedis</taxon>
        <taxon>Candidatus Merdivicinus</taxon>
    </lineage>
</organism>
<evidence type="ECO:0000256" key="4">
    <source>
        <dbReference type="ARBA" id="ARBA00022692"/>
    </source>
</evidence>
<dbReference type="GO" id="GO:0005886">
    <property type="term" value="C:plasma membrane"/>
    <property type="evidence" value="ECO:0007669"/>
    <property type="project" value="UniProtKB-SubCell"/>
</dbReference>
<dbReference type="GO" id="GO:0055085">
    <property type="term" value="P:transmembrane transport"/>
    <property type="evidence" value="ECO:0007669"/>
    <property type="project" value="InterPro"/>
</dbReference>
<feature type="domain" description="ABC transmembrane type-1" evidence="8">
    <location>
        <begin position="76"/>
        <end position="280"/>
    </location>
</feature>
<keyword evidence="2 7" id="KW-0813">Transport</keyword>
<dbReference type="AlphaFoldDB" id="A0A9D1FN98"/>
<evidence type="ECO:0000256" key="3">
    <source>
        <dbReference type="ARBA" id="ARBA00022475"/>
    </source>
</evidence>
<evidence type="ECO:0000256" key="1">
    <source>
        <dbReference type="ARBA" id="ARBA00004651"/>
    </source>
</evidence>
<evidence type="ECO:0000256" key="7">
    <source>
        <dbReference type="RuleBase" id="RU363032"/>
    </source>
</evidence>
<dbReference type="PROSITE" id="PS50928">
    <property type="entry name" value="ABC_TM1"/>
    <property type="match status" value="1"/>
</dbReference>
<dbReference type="PANTHER" id="PTHR43744:SF9">
    <property type="entry name" value="POLYGALACTURONAN_RHAMNOGALACTURONAN TRANSPORT SYSTEM PERMEASE PROTEIN YTCP"/>
    <property type="match status" value="1"/>
</dbReference>
<evidence type="ECO:0000259" key="8">
    <source>
        <dbReference type="PROSITE" id="PS50928"/>
    </source>
</evidence>
<protein>
    <submittedName>
        <fullName evidence="9">Carbohydrate ABC transporter permease</fullName>
    </submittedName>
</protein>
<accession>A0A9D1FN98</accession>
<gene>
    <name evidence="9" type="ORF">IAB51_05740</name>
</gene>
<comment type="similarity">
    <text evidence="7">Belongs to the binding-protein-dependent transport system permease family.</text>
</comment>
<keyword evidence="4 7" id="KW-0812">Transmembrane</keyword>
<dbReference type="CDD" id="cd06261">
    <property type="entry name" value="TM_PBP2"/>
    <property type="match status" value="1"/>
</dbReference>
<dbReference type="Gene3D" id="1.10.3720.10">
    <property type="entry name" value="MetI-like"/>
    <property type="match status" value="1"/>
</dbReference>
<dbReference type="Proteomes" id="UP000824002">
    <property type="component" value="Unassembled WGS sequence"/>
</dbReference>
<reference evidence="9" key="1">
    <citation type="submission" date="2020-10" db="EMBL/GenBank/DDBJ databases">
        <authorList>
            <person name="Gilroy R."/>
        </authorList>
    </citation>
    <scope>NUCLEOTIDE SEQUENCE</scope>
    <source>
        <strain evidence="9">CHK199-13235</strain>
    </source>
</reference>
<evidence type="ECO:0000256" key="5">
    <source>
        <dbReference type="ARBA" id="ARBA00022989"/>
    </source>
</evidence>